<proteinExistence type="predicted"/>
<evidence type="ECO:0000313" key="1">
    <source>
        <dbReference type="EMBL" id="SCG72361.1"/>
    </source>
</evidence>
<name>A0A1C5JPU9_9ACTN</name>
<dbReference type="Proteomes" id="UP000199360">
    <property type="component" value="Unassembled WGS sequence"/>
</dbReference>
<dbReference type="GO" id="GO:0005737">
    <property type="term" value="C:cytoplasm"/>
    <property type="evidence" value="ECO:0007669"/>
    <property type="project" value="TreeGrafter"/>
</dbReference>
<accession>A0A1C5JPU9</accession>
<gene>
    <name evidence="1" type="ORF">GA0070213_112173</name>
</gene>
<keyword evidence="1" id="KW-0378">Hydrolase</keyword>
<reference evidence="2" key="1">
    <citation type="submission" date="2016-06" db="EMBL/GenBank/DDBJ databases">
        <authorList>
            <person name="Varghese N."/>
            <person name="Submissions Spin"/>
        </authorList>
    </citation>
    <scope>NUCLEOTIDE SEQUENCE [LARGE SCALE GENOMIC DNA]</scope>
    <source>
        <strain evidence="2">DSM 45647</strain>
    </source>
</reference>
<dbReference type="Gene3D" id="3.40.50.1000">
    <property type="entry name" value="HAD superfamily/HAD-like"/>
    <property type="match status" value="2"/>
</dbReference>
<dbReference type="SUPFAM" id="SSF56784">
    <property type="entry name" value="HAD-like"/>
    <property type="match status" value="1"/>
</dbReference>
<dbReference type="InterPro" id="IPR006357">
    <property type="entry name" value="HAD-SF_hydro_IIA"/>
</dbReference>
<dbReference type="InterPro" id="IPR023214">
    <property type="entry name" value="HAD_sf"/>
</dbReference>
<dbReference type="EMBL" id="FMDM01000012">
    <property type="protein sequence ID" value="SCG72361.1"/>
    <property type="molecule type" value="Genomic_DNA"/>
</dbReference>
<sequence length="256" mass="26530">MTPTALLIDIEGTVVDASGPIPGAVEAIARLRAAGVPMRFLTNIDGRPPAAVRETLHGHGVAVAPEELFTPIVAARRVLAAPDTRAYALVSTAVAPAFADLVAPRGPYTHALVGDCADTLDYRRLDDVFRAVRGGAQLLALQKGRYYKRADGDHVDTGAVVAGIEYAAGVTAQVLGKPSPHFFQLALDSLGLPVEARAAVLVVGDDATTDVRGARDCGLGAVQVRTGKYPEQAAAGLVGQADLTIDSLADLPAVLR</sequence>
<organism evidence="1 2">
    <name type="scientific">Micromonospora humi</name>
    <dbReference type="NCBI Taxonomy" id="745366"/>
    <lineage>
        <taxon>Bacteria</taxon>
        <taxon>Bacillati</taxon>
        <taxon>Actinomycetota</taxon>
        <taxon>Actinomycetes</taxon>
        <taxon>Micromonosporales</taxon>
        <taxon>Micromonosporaceae</taxon>
        <taxon>Micromonospora</taxon>
    </lineage>
</organism>
<dbReference type="Pfam" id="PF13344">
    <property type="entry name" value="Hydrolase_6"/>
    <property type="match status" value="1"/>
</dbReference>
<dbReference type="RefSeq" id="WP_091068103.1">
    <property type="nucleotide sequence ID" value="NZ_FMDM01000012.1"/>
</dbReference>
<dbReference type="AlphaFoldDB" id="A0A1C5JPU9"/>
<dbReference type="Pfam" id="PF13242">
    <property type="entry name" value="Hydrolase_like"/>
    <property type="match status" value="1"/>
</dbReference>
<evidence type="ECO:0000313" key="2">
    <source>
        <dbReference type="Proteomes" id="UP000199360"/>
    </source>
</evidence>
<dbReference type="PANTHER" id="PTHR19288:SF46">
    <property type="entry name" value="HALOACID DEHALOGENASE-LIKE HYDROLASE DOMAIN-CONTAINING PROTEIN 2"/>
    <property type="match status" value="1"/>
</dbReference>
<dbReference type="OrthoDB" id="148966at2"/>
<keyword evidence="2" id="KW-1185">Reference proteome</keyword>
<dbReference type="InterPro" id="IPR036412">
    <property type="entry name" value="HAD-like_sf"/>
</dbReference>
<dbReference type="PANTHER" id="PTHR19288">
    <property type="entry name" value="4-NITROPHENYLPHOSPHATASE-RELATED"/>
    <property type="match status" value="1"/>
</dbReference>
<protein>
    <submittedName>
        <fullName evidence="1">HAD-superfamily subfamily IIA hydrolase, TIGR01458</fullName>
    </submittedName>
</protein>
<dbReference type="GO" id="GO:0016791">
    <property type="term" value="F:phosphatase activity"/>
    <property type="evidence" value="ECO:0007669"/>
    <property type="project" value="TreeGrafter"/>
</dbReference>
<dbReference type="STRING" id="745366.GA0070213_112173"/>